<dbReference type="EMBL" id="UYJE01006787">
    <property type="protein sequence ID" value="VDI49026.1"/>
    <property type="molecule type" value="Genomic_DNA"/>
</dbReference>
<evidence type="ECO:0000256" key="3">
    <source>
        <dbReference type="ARBA" id="ARBA00022598"/>
    </source>
</evidence>
<evidence type="ECO:0000256" key="11">
    <source>
        <dbReference type="SAM" id="Coils"/>
    </source>
</evidence>
<organism evidence="13 14">
    <name type="scientific">Mytilus galloprovincialis</name>
    <name type="common">Mediterranean mussel</name>
    <dbReference type="NCBI Taxonomy" id="29158"/>
    <lineage>
        <taxon>Eukaryota</taxon>
        <taxon>Metazoa</taxon>
        <taxon>Spiralia</taxon>
        <taxon>Lophotrochozoa</taxon>
        <taxon>Mollusca</taxon>
        <taxon>Bivalvia</taxon>
        <taxon>Autobranchia</taxon>
        <taxon>Pteriomorphia</taxon>
        <taxon>Mytilida</taxon>
        <taxon>Mytiloidea</taxon>
        <taxon>Mytilidae</taxon>
        <taxon>Mytilinae</taxon>
        <taxon>Mytilus</taxon>
    </lineage>
</organism>
<dbReference type="Gene3D" id="3.40.50.620">
    <property type="entry name" value="HUPs"/>
    <property type="match status" value="1"/>
</dbReference>
<comment type="caution">
    <text evidence="13">The sequence shown here is derived from an EMBL/GenBank/DDBJ whole genome shotgun (WGS) entry which is preliminary data.</text>
</comment>
<dbReference type="GO" id="GO:0004814">
    <property type="term" value="F:arginine-tRNA ligase activity"/>
    <property type="evidence" value="ECO:0007669"/>
    <property type="project" value="UniProtKB-EC"/>
</dbReference>
<dbReference type="Pfam" id="PF03485">
    <property type="entry name" value="Arg_tRNA_synt_N"/>
    <property type="match status" value="1"/>
</dbReference>
<evidence type="ECO:0000256" key="2">
    <source>
        <dbReference type="ARBA" id="ARBA00012837"/>
    </source>
</evidence>
<keyword evidence="6 10" id="KW-0648">Protein biosynthesis</keyword>
<evidence type="ECO:0000313" key="13">
    <source>
        <dbReference type="EMBL" id="VDI49025.1"/>
    </source>
</evidence>
<dbReference type="Pfam" id="PF00750">
    <property type="entry name" value="tRNA-synt_1d"/>
    <property type="match status" value="1"/>
</dbReference>
<keyword evidence="11" id="KW-0175">Coiled coil</keyword>
<dbReference type="GO" id="GO:0005524">
    <property type="term" value="F:ATP binding"/>
    <property type="evidence" value="ECO:0007669"/>
    <property type="project" value="UniProtKB-KW"/>
</dbReference>
<evidence type="ECO:0000256" key="6">
    <source>
        <dbReference type="ARBA" id="ARBA00022917"/>
    </source>
</evidence>
<dbReference type="InterPro" id="IPR036695">
    <property type="entry name" value="Arg-tRNA-synth_N_sf"/>
</dbReference>
<feature type="domain" description="Arginyl tRNA synthetase N-terminal" evidence="12">
    <location>
        <begin position="81"/>
        <end position="169"/>
    </location>
</feature>
<evidence type="ECO:0000256" key="5">
    <source>
        <dbReference type="ARBA" id="ARBA00022840"/>
    </source>
</evidence>
<dbReference type="PANTHER" id="PTHR11956">
    <property type="entry name" value="ARGINYL-TRNA SYNTHETASE"/>
    <property type="match status" value="1"/>
</dbReference>
<feature type="coiled-coil region" evidence="11">
    <location>
        <begin position="4"/>
        <end position="64"/>
    </location>
</feature>
<gene>
    <name evidence="13" type="ORF">MGAL_10B089618</name>
</gene>
<sequence length="456" mass="51760">MSDISILTAHAEQAEAEITRLEDEIAILQDPQKALAAGVISPELEKLRSENAKLRYQINHLKRNIDGEKTKGRQNMVSLIGIIDDVFGLAIRKTFPDLENPPVAIQKGKHTMKNDYQCNAAMNISQMLKSQGVNTNPRQIADAIMQNMPETQYFEKLEVCGPGFINIYLNKSYVAEQMSELLNNGVRPPFIRVKKHPIVDFSSPNIAKEMHVGHLRSTIIGESICRLLEWVGHDVLRLNHLGDWGTQFGMLIAHLQDKFPNYATVSPPIGDLQKFYKESKVRFDNDEEFKKRAYEAVVKLQNYEDSHIKAWNLICDVSRIEFKKVYDRLGVTIVERGESYYHKMMPNIVQELDDKNLTLVEDGRKIMFAPGCSVPLTLVKSDGGFTYDTSDMAAIKNRLFDENGDWLIYVVDAGQGTHFDILYSAAQKTGWYNPNLKRVEHVGFGVVLGEDNVRIL</sequence>
<evidence type="ECO:0000313" key="14">
    <source>
        <dbReference type="Proteomes" id="UP000596742"/>
    </source>
</evidence>
<comment type="similarity">
    <text evidence="1 10">Belongs to the class-I aminoacyl-tRNA synthetase family.</text>
</comment>
<dbReference type="InterPro" id="IPR005148">
    <property type="entry name" value="Arg-tRNA-synth_N"/>
</dbReference>
<evidence type="ECO:0000256" key="7">
    <source>
        <dbReference type="ARBA" id="ARBA00023146"/>
    </source>
</evidence>
<evidence type="ECO:0000256" key="4">
    <source>
        <dbReference type="ARBA" id="ARBA00022741"/>
    </source>
</evidence>
<dbReference type="EMBL" id="UYJE01006787">
    <property type="protein sequence ID" value="VDI49025.1"/>
    <property type="molecule type" value="Genomic_DNA"/>
</dbReference>
<comment type="catalytic activity">
    <reaction evidence="9">
        <text>tRNA(Arg) + L-arginine + ATP = L-arginyl-tRNA(Arg) + AMP + diphosphate</text>
        <dbReference type="Rhea" id="RHEA:20301"/>
        <dbReference type="Rhea" id="RHEA-COMP:9658"/>
        <dbReference type="Rhea" id="RHEA-COMP:9673"/>
        <dbReference type="ChEBI" id="CHEBI:30616"/>
        <dbReference type="ChEBI" id="CHEBI:32682"/>
        <dbReference type="ChEBI" id="CHEBI:33019"/>
        <dbReference type="ChEBI" id="CHEBI:78442"/>
        <dbReference type="ChEBI" id="CHEBI:78513"/>
        <dbReference type="ChEBI" id="CHEBI:456215"/>
        <dbReference type="EC" id="6.1.1.19"/>
    </reaction>
</comment>
<accession>A0A8B6FFP7</accession>
<dbReference type="EC" id="6.1.1.19" evidence="2"/>
<dbReference type="OrthoDB" id="68056at2759"/>
<keyword evidence="7 10" id="KW-0030">Aminoacyl-tRNA synthetase</keyword>
<evidence type="ECO:0000259" key="12">
    <source>
        <dbReference type="SMART" id="SM01016"/>
    </source>
</evidence>
<name>A0A8B6FFP7_MYTGA</name>
<dbReference type="SUPFAM" id="SSF55190">
    <property type="entry name" value="Arginyl-tRNA synthetase (ArgRS), N-terminal 'additional' domain"/>
    <property type="match status" value="1"/>
</dbReference>
<dbReference type="InterPro" id="IPR035684">
    <property type="entry name" value="ArgRS_core"/>
</dbReference>
<dbReference type="InterPro" id="IPR001412">
    <property type="entry name" value="aa-tRNA-synth_I_CS"/>
</dbReference>
<evidence type="ECO:0000256" key="9">
    <source>
        <dbReference type="ARBA" id="ARBA00049339"/>
    </source>
</evidence>
<dbReference type="SUPFAM" id="SSF52374">
    <property type="entry name" value="Nucleotidylyl transferase"/>
    <property type="match status" value="1"/>
</dbReference>
<dbReference type="Gene3D" id="3.30.1360.70">
    <property type="entry name" value="Arginyl tRNA synthetase N-terminal domain"/>
    <property type="match status" value="1"/>
</dbReference>
<dbReference type="InterPro" id="IPR001278">
    <property type="entry name" value="Arg-tRNA-ligase"/>
</dbReference>
<dbReference type="Proteomes" id="UP000596742">
    <property type="component" value="Unassembled WGS sequence"/>
</dbReference>
<dbReference type="PROSITE" id="PS00178">
    <property type="entry name" value="AA_TRNA_LIGASE_I"/>
    <property type="match status" value="1"/>
</dbReference>
<dbReference type="InterPro" id="IPR014729">
    <property type="entry name" value="Rossmann-like_a/b/a_fold"/>
</dbReference>
<evidence type="ECO:0000256" key="8">
    <source>
        <dbReference type="ARBA" id="ARBA00033033"/>
    </source>
</evidence>
<evidence type="ECO:0000256" key="10">
    <source>
        <dbReference type="RuleBase" id="RU363038"/>
    </source>
</evidence>
<dbReference type="GO" id="GO:0006420">
    <property type="term" value="P:arginyl-tRNA aminoacylation"/>
    <property type="evidence" value="ECO:0007669"/>
    <property type="project" value="InterPro"/>
</dbReference>
<keyword evidence="4 10" id="KW-0547">Nucleotide-binding</keyword>
<dbReference type="SMART" id="SM01016">
    <property type="entry name" value="Arg_tRNA_synt_N"/>
    <property type="match status" value="1"/>
</dbReference>
<dbReference type="PANTHER" id="PTHR11956:SF5">
    <property type="entry name" value="ARGININE--TRNA LIGASE, CYTOPLASMIC"/>
    <property type="match status" value="1"/>
</dbReference>
<dbReference type="AlphaFoldDB" id="A0A8B6FFP7"/>
<keyword evidence="14" id="KW-1185">Reference proteome</keyword>
<dbReference type="PRINTS" id="PR01038">
    <property type="entry name" value="TRNASYNTHARG"/>
</dbReference>
<keyword evidence="5 10" id="KW-0067">ATP-binding</keyword>
<evidence type="ECO:0000256" key="1">
    <source>
        <dbReference type="ARBA" id="ARBA00005594"/>
    </source>
</evidence>
<proteinExistence type="inferred from homology"/>
<protein>
    <recommendedName>
        <fullName evidence="2">arginine--tRNA ligase</fullName>
        <ecNumber evidence="2">6.1.1.19</ecNumber>
    </recommendedName>
    <alternativeName>
        <fullName evidence="8">Arginyl-tRNA synthetase</fullName>
    </alternativeName>
</protein>
<dbReference type="GO" id="GO:0005737">
    <property type="term" value="C:cytoplasm"/>
    <property type="evidence" value="ECO:0007669"/>
    <property type="project" value="InterPro"/>
</dbReference>
<keyword evidence="3 10" id="KW-0436">Ligase</keyword>
<dbReference type="CDD" id="cd00671">
    <property type="entry name" value="ArgRS_core"/>
    <property type="match status" value="1"/>
</dbReference>
<dbReference type="FunFam" id="3.30.1360.70:FF:000002">
    <property type="entry name" value="arginine--tRNA ligase, cytoplasmic"/>
    <property type="match status" value="1"/>
</dbReference>
<reference evidence="13" key="1">
    <citation type="submission" date="2018-11" db="EMBL/GenBank/DDBJ databases">
        <authorList>
            <person name="Alioto T."/>
            <person name="Alioto T."/>
        </authorList>
    </citation>
    <scope>NUCLEOTIDE SEQUENCE</scope>
</reference>
<dbReference type="FunFam" id="3.40.50.620:FF:000116">
    <property type="entry name" value="Arginine--tRNA ligase"/>
    <property type="match status" value="1"/>
</dbReference>